<dbReference type="EMBL" id="NKYE01000003">
    <property type="protein sequence ID" value="OZM74020.1"/>
    <property type="molecule type" value="Genomic_DNA"/>
</dbReference>
<organism evidence="1 2">
    <name type="scientific">Amycolatopsis antarctica</name>
    <dbReference type="NCBI Taxonomy" id="1854586"/>
    <lineage>
        <taxon>Bacteria</taxon>
        <taxon>Bacillati</taxon>
        <taxon>Actinomycetota</taxon>
        <taxon>Actinomycetes</taxon>
        <taxon>Pseudonocardiales</taxon>
        <taxon>Pseudonocardiaceae</taxon>
        <taxon>Amycolatopsis</taxon>
    </lineage>
</organism>
<name>A0A263D6D3_9PSEU</name>
<reference evidence="1 2" key="1">
    <citation type="submission" date="2017-07" db="EMBL/GenBank/DDBJ databases">
        <title>Amycolatopsis antarcticus sp. nov., isolated from the surface of an Antarcticus brown macroalga.</title>
        <authorList>
            <person name="Wang J."/>
            <person name="Leiva S."/>
            <person name="Huang J."/>
            <person name="Huang Y."/>
        </authorList>
    </citation>
    <scope>NUCLEOTIDE SEQUENCE [LARGE SCALE GENOMIC DNA]</scope>
    <source>
        <strain evidence="1 2">AU-G6</strain>
    </source>
</reference>
<protein>
    <submittedName>
        <fullName evidence="1">Uncharacterized protein</fullName>
    </submittedName>
</protein>
<accession>A0A263D6D3</accession>
<gene>
    <name evidence="1" type="ORF">CFN78_06955</name>
</gene>
<dbReference type="AlphaFoldDB" id="A0A263D6D3"/>
<sequence length="66" mass="7131">MMDSGYGNRTYQSIITAPGGVQVSVTITVPETLVWKDSKECAELAQMAASHGMALVDRSRAERAPF</sequence>
<dbReference type="Proteomes" id="UP000242444">
    <property type="component" value="Unassembled WGS sequence"/>
</dbReference>
<keyword evidence="2" id="KW-1185">Reference proteome</keyword>
<evidence type="ECO:0000313" key="2">
    <source>
        <dbReference type="Proteomes" id="UP000242444"/>
    </source>
</evidence>
<evidence type="ECO:0000313" key="1">
    <source>
        <dbReference type="EMBL" id="OZM74020.1"/>
    </source>
</evidence>
<proteinExistence type="predicted"/>
<dbReference type="InParanoid" id="A0A263D6D3"/>
<comment type="caution">
    <text evidence="1">The sequence shown here is derived from an EMBL/GenBank/DDBJ whole genome shotgun (WGS) entry which is preliminary data.</text>
</comment>